<dbReference type="RefSeq" id="WP_380905066.1">
    <property type="nucleotide sequence ID" value="NZ_JBHUFU010000030.1"/>
</dbReference>
<gene>
    <name evidence="2" type="ORF">ACFSJS_27300</name>
</gene>
<sequence length="113" mass="11626">MLSRVVRPALLTAALCLAGTAVSGPASAAPSDTSFPTVTCSVAFDAEAGTVFSPNCFLGPASRDIGPAWVRNPGTGELFWCDDVSYHYYGPFSPFRVLSGSGCRPEPAAGPAL</sequence>
<proteinExistence type="predicted"/>
<reference evidence="3" key="1">
    <citation type="journal article" date="2019" name="Int. J. Syst. Evol. Microbiol.">
        <title>The Global Catalogue of Microorganisms (GCM) 10K type strain sequencing project: providing services to taxonomists for standard genome sequencing and annotation.</title>
        <authorList>
            <consortium name="The Broad Institute Genomics Platform"/>
            <consortium name="The Broad Institute Genome Sequencing Center for Infectious Disease"/>
            <person name="Wu L."/>
            <person name="Ma J."/>
        </authorList>
    </citation>
    <scope>NUCLEOTIDE SEQUENCE [LARGE SCALE GENOMIC DNA]</scope>
    <source>
        <strain evidence="3">CGMCC 4.7455</strain>
    </source>
</reference>
<accession>A0ABW4PSX6</accession>
<protein>
    <recommendedName>
        <fullName evidence="4">Ig-like domain-containing protein</fullName>
    </recommendedName>
</protein>
<evidence type="ECO:0008006" key="4">
    <source>
        <dbReference type="Google" id="ProtNLM"/>
    </source>
</evidence>
<comment type="caution">
    <text evidence="2">The sequence shown here is derived from an EMBL/GenBank/DDBJ whole genome shotgun (WGS) entry which is preliminary data.</text>
</comment>
<keyword evidence="3" id="KW-1185">Reference proteome</keyword>
<feature type="chain" id="PRO_5047541572" description="Ig-like domain-containing protein" evidence="1">
    <location>
        <begin position="29"/>
        <end position="113"/>
    </location>
</feature>
<name>A0ABW4PSX6_9ACTN</name>
<dbReference type="EMBL" id="JBHUFU010000030">
    <property type="protein sequence ID" value="MFD1833317.1"/>
    <property type="molecule type" value="Genomic_DNA"/>
</dbReference>
<evidence type="ECO:0000256" key="1">
    <source>
        <dbReference type="SAM" id="SignalP"/>
    </source>
</evidence>
<keyword evidence="1" id="KW-0732">Signal</keyword>
<feature type="signal peptide" evidence="1">
    <location>
        <begin position="1"/>
        <end position="28"/>
    </location>
</feature>
<organism evidence="2 3">
    <name type="scientific">Streptomyces desertarenae</name>
    <dbReference type="NCBI Taxonomy" id="2666184"/>
    <lineage>
        <taxon>Bacteria</taxon>
        <taxon>Bacillati</taxon>
        <taxon>Actinomycetota</taxon>
        <taxon>Actinomycetes</taxon>
        <taxon>Kitasatosporales</taxon>
        <taxon>Streptomycetaceae</taxon>
        <taxon>Streptomyces</taxon>
    </lineage>
</organism>
<evidence type="ECO:0000313" key="2">
    <source>
        <dbReference type="EMBL" id="MFD1833317.1"/>
    </source>
</evidence>
<evidence type="ECO:0000313" key="3">
    <source>
        <dbReference type="Proteomes" id="UP001597365"/>
    </source>
</evidence>
<dbReference type="Proteomes" id="UP001597365">
    <property type="component" value="Unassembled WGS sequence"/>
</dbReference>